<accession>A0A0D3C0B3</accession>
<dbReference type="Proteomes" id="UP000032141">
    <property type="component" value="Chromosome C4"/>
</dbReference>
<evidence type="ECO:0000256" key="1">
    <source>
        <dbReference type="SAM" id="MobiDB-lite"/>
    </source>
</evidence>
<name>A0A0D3C0B3_BRAOL</name>
<organism evidence="2 3">
    <name type="scientific">Brassica oleracea var. oleracea</name>
    <dbReference type="NCBI Taxonomy" id="109376"/>
    <lineage>
        <taxon>Eukaryota</taxon>
        <taxon>Viridiplantae</taxon>
        <taxon>Streptophyta</taxon>
        <taxon>Embryophyta</taxon>
        <taxon>Tracheophyta</taxon>
        <taxon>Spermatophyta</taxon>
        <taxon>Magnoliopsida</taxon>
        <taxon>eudicotyledons</taxon>
        <taxon>Gunneridae</taxon>
        <taxon>Pentapetalae</taxon>
        <taxon>rosids</taxon>
        <taxon>malvids</taxon>
        <taxon>Brassicales</taxon>
        <taxon>Brassicaceae</taxon>
        <taxon>Brassiceae</taxon>
        <taxon>Brassica</taxon>
    </lineage>
</organism>
<feature type="compositionally biased region" description="Polar residues" evidence="1">
    <location>
        <begin position="1"/>
        <end position="12"/>
    </location>
</feature>
<evidence type="ECO:0000313" key="3">
    <source>
        <dbReference type="Proteomes" id="UP000032141"/>
    </source>
</evidence>
<feature type="region of interest" description="Disordered" evidence="1">
    <location>
        <begin position="1"/>
        <end position="37"/>
    </location>
</feature>
<feature type="compositionally biased region" description="Acidic residues" evidence="1">
    <location>
        <begin position="25"/>
        <end position="37"/>
    </location>
</feature>
<dbReference type="Gramene" id="Bo4g140600.1">
    <property type="protein sequence ID" value="Bo4g140600.1"/>
    <property type="gene ID" value="Bo4g140600"/>
</dbReference>
<evidence type="ECO:0000313" key="2">
    <source>
        <dbReference type="EnsemblPlants" id="Bo4g140600.1"/>
    </source>
</evidence>
<reference evidence="2 3" key="1">
    <citation type="journal article" date="2014" name="Genome Biol.">
        <title>Transcriptome and methylome profiling reveals relics of genome dominance in the mesopolyploid Brassica oleracea.</title>
        <authorList>
            <person name="Parkin I.A."/>
            <person name="Koh C."/>
            <person name="Tang H."/>
            <person name="Robinson S.J."/>
            <person name="Kagale S."/>
            <person name="Clarke W.E."/>
            <person name="Town C.D."/>
            <person name="Nixon J."/>
            <person name="Krishnakumar V."/>
            <person name="Bidwell S.L."/>
            <person name="Denoeud F."/>
            <person name="Belcram H."/>
            <person name="Links M.G."/>
            <person name="Just J."/>
            <person name="Clarke C."/>
            <person name="Bender T."/>
            <person name="Huebert T."/>
            <person name="Mason A.S."/>
            <person name="Pires J.C."/>
            <person name="Barker G."/>
            <person name="Moore J."/>
            <person name="Walley P.G."/>
            <person name="Manoli S."/>
            <person name="Batley J."/>
            <person name="Edwards D."/>
            <person name="Nelson M.N."/>
            <person name="Wang X."/>
            <person name="Paterson A.H."/>
            <person name="King G."/>
            <person name="Bancroft I."/>
            <person name="Chalhoub B."/>
            <person name="Sharpe A.G."/>
        </authorList>
    </citation>
    <scope>NUCLEOTIDE SEQUENCE</scope>
    <source>
        <strain evidence="2 3">cv. TO1000</strain>
    </source>
</reference>
<protein>
    <recommendedName>
        <fullName evidence="4">CCHC-type domain-containing protein</fullName>
    </recommendedName>
</protein>
<dbReference type="AlphaFoldDB" id="A0A0D3C0B3"/>
<sequence>MATIATTLQALNVQRPPPPVRDNVEQQDENRDDEDDEANQFAAVDDNPFAPLRNNRALAHDDGQEINDGFHWEAGFKIEIPEFHGISSAEELLDWIVTVEAILGFQRAPMERCVPHTINLFNPLTLSEAHQQALTIETQTISNFSWSASRSTRPAMQQNANPNDMALPQKTETALVPFTDNTPPRQSSLRCFACGEIGHR</sequence>
<proteinExistence type="predicted"/>
<reference evidence="2" key="2">
    <citation type="submission" date="2015-03" db="UniProtKB">
        <authorList>
            <consortium name="EnsemblPlants"/>
        </authorList>
    </citation>
    <scope>IDENTIFICATION</scope>
</reference>
<evidence type="ECO:0008006" key="4">
    <source>
        <dbReference type="Google" id="ProtNLM"/>
    </source>
</evidence>
<keyword evidence="3" id="KW-1185">Reference proteome</keyword>
<dbReference type="EnsemblPlants" id="Bo4g140600.1">
    <property type="protein sequence ID" value="Bo4g140600.1"/>
    <property type="gene ID" value="Bo4g140600"/>
</dbReference>
<dbReference type="HOGENOM" id="CLU_1367900_0_0_1"/>